<organism evidence="1 2">
    <name type="scientific">Citrobacter youngae ATCC 29220</name>
    <dbReference type="NCBI Taxonomy" id="500640"/>
    <lineage>
        <taxon>Bacteria</taxon>
        <taxon>Pseudomonadati</taxon>
        <taxon>Pseudomonadota</taxon>
        <taxon>Gammaproteobacteria</taxon>
        <taxon>Enterobacterales</taxon>
        <taxon>Enterobacteriaceae</taxon>
        <taxon>Citrobacter</taxon>
        <taxon>Citrobacter freundii complex</taxon>
    </lineage>
</organism>
<dbReference type="Proteomes" id="UP000003880">
    <property type="component" value="Unassembled WGS sequence"/>
</dbReference>
<dbReference type="AlphaFoldDB" id="D4BDK9"/>
<name>D4BDK9_9ENTR</name>
<reference evidence="1 2" key="1">
    <citation type="submission" date="2010-02" db="EMBL/GenBank/DDBJ databases">
        <authorList>
            <person name="Weinstock G."/>
            <person name="Sodergren E."/>
            <person name="Clifton S."/>
            <person name="Fulton L."/>
            <person name="Fulton B."/>
            <person name="Courtney L."/>
            <person name="Fronick C."/>
            <person name="Harrison M."/>
            <person name="Strong C."/>
            <person name="Farmer C."/>
            <person name="Delahaunty K."/>
            <person name="Markovic C."/>
            <person name="Hall O."/>
            <person name="Minx P."/>
            <person name="Tomlinson C."/>
            <person name="Mitreva M."/>
            <person name="Nelson J."/>
            <person name="Hou S."/>
            <person name="Wollam A."/>
            <person name="Pepin K.H."/>
            <person name="Johnson M."/>
            <person name="Bhonagiri V."/>
            <person name="Zhang X."/>
            <person name="Suruliraj S."/>
            <person name="Warren W."/>
            <person name="Chinwalla A."/>
            <person name="Mardis E.R."/>
            <person name="Wilson R.K."/>
        </authorList>
    </citation>
    <scope>NUCLEOTIDE SEQUENCE [LARGE SCALE GENOMIC DNA]</scope>
    <source>
        <strain evidence="1 2">ATCC 29220</strain>
    </source>
</reference>
<sequence>MRESVIQAVNRNSISFTPPGFAVTSRNLWSALSPFSFFTKWTFTLINYRE</sequence>
<gene>
    <name evidence="1" type="ORF">CIT292_08576</name>
</gene>
<evidence type="ECO:0000313" key="1">
    <source>
        <dbReference type="EMBL" id="EFE08058.1"/>
    </source>
</evidence>
<proteinExistence type="predicted"/>
<comment type="caution">
    <text evidence="1">The sequence shown here is derived from an EMBL/GenBank/DDBJ whole genome shotgun (WGS) entry which is preliminary data.</text>
</comment>
<evidence type="ECO:0000313" key="2">
    <source>
        <dbReference type="Proteomes" id="UP000003880"/>
    </source>
</evidence>
<protein>
    <submittedName>
        <fullName evidence="1">Uncharacterized protein</fullName>
    </submittedName>
</protein>
<accession>D4BDK9</accession>
<dbReference type="EMBL" id="ABWL02000009">
    <property type="protein sequence ID" value="EFE08058.1"/>
    <property type="molecule type" value="Genomic_DNA"/>
</dbReference>
<dbReference type="HOGENOM" id="CLU_3116123_0_0_6"/>